<dbReference type="EMBL" id="SJPG01000001">
    <property type="protein sequence ID" value="TWT60649.1"/>
    <property type="molecule type" value="Genomic_DNA"/>
</dbReference>
<comment type="caution">
    <text evidence="1">The sequence shown here is derived from an EMBL/GenBank/DDBJ whole genome shotgun (WGS) entry which is preliminary data.</text>
</comment>
<dbReference type="AlphaFoldDB" id="A0A5C5XDE8"/>
<proteinExistence type="predicted"/>
<accession>A0A5C5XDE8</accession>
<evidence type="ECO:0000313" key="2">
    <source>
        <dbReference type="Proteomes" id="UP000316095"/>
    </source>
</evidence>
<sequence>MNQTRPMPVVLIHKLANEMIEVLNPKYDELVQALVFDRLYKAFAAFFELNENHFVAELISQHANHPIVGLQADSVTTASRVCRFKNTITYRSRNPRAIIKLTENKPLPHSVSP</sequence>
<dbReference type="RefSeq" id="WP_146502743.1">
    <property type="nucleotide sequence ID" value="NZ_SJPG01000001.1"/>
</dbReference>
<keyword evidence="2" id="KW-1185">Reference proteome</keyword>
<organism evidence="1 2">
    <name type="scientific">Rubinisphaera italica</name>
    <dbReference type="NCBI Taxonomy" id="2527969"/>
    <lineage>
        <taxon>Bacteria</taxon>
        <taxon>Pseudomonadati</taxon>
        <taxon>Planctomycetota</taxon>
        <taxon>Planctomycetia</taxon>
        <taxon>Planctomycetales</taxon>
        <taxon>Planctomycetaceae</taxon>
        <taxon>Rubinisphaera</taxon>
    </lineage>
</organism>
<dbReference type="Proteomes" id="UP000316095">
    <property type="component" value="Unassembled WGS sequence"/>
</dbReference>
<reference evidence="1 2" key="1">
    <citation type="submission" date="2019-02" db="EMBL/GenBank/DDBJ databases">
        <title>Deep-cultivation of Planctomycetes and their phenomic and genomic characterization uncovers novel biology.</title>
        <authorList>
            <person name="Wiegand S."/>
            <person name="Jogler M."/>
            <person name="Boedeker C."/>
            <person name="Pinto D."/>
            <person name="Vollmers J."/>
            <person name="Rivas-Marin E."/>
            <person name="Kohn T."/>
            <person name="Peeters S.H."/>
            <person name="Heuer A."/>
            <person name="Rast P."/>
            <person name="Oberbeckmann S."/>
            <person name="Bunk B."/>
            <person name="Jeske O."/>
            <person name="Meyerdierks A."/>
            <person name="Storesund J.E."/>
            <person name="Kallscheuer N."/>
            <person name="Luecker S."/>
            <person name="Lage O.M."/>
            <person name="Pohl T."/>
            <person name="Merkel B.J."/>
            <person name="Hornburger P."/>
            <person name="Mueller R.-W."/>
            <person name="Bruemmer F."/>
            <person name="Labrenz M."/>
            <person name="Spormann A.M."/>
            <person name="Op Den Camp H."/>
            <person name="Overmann J."/>
            <person name="Amann R."/>
            <person name="Jetten M.S.M."/>
            <person name="Mascher T."/>
            <person name="Medema M.H."/>
            <person name="Devos D.P."/>
            <person name="Kaster A.-K."/>
            <person name="Ovreas L."/>
            <person name="Rohde M."/>
            <person name="Galperin M.Y."/>
            <person name="Jogler C."/>
        </authorList>
    </citation>
    <scope>NUCLEOTIDE SEQUENCE [LARGE SCALE GENOMIC DNA]</scope>
    <source>
        <strain evidence="1 2">Pan54</strain>
    </source>
</reference>
<evidence type="ECO:0000313" key="1">
    <source>
        <dbReference type="EMBL" id="TWT60649.1"/>
    </source>
</evidence>
<protein>
    <submittedName>
        <fullName evidence="1">Uncharacterized protein</fullName>
    </submittedName>
</protein>
<name>A0A5C5XDE8_9PLAN</name>
<gene>
    <name evidence="1" type="ORF">Pan54_13630</name>
</gene>